<dbReference type="SUPFAM" id="SSF52467">
    <property type="entry name" value="DHS-like NAD/FAD-binding domain"/>
    <property type="match status" value="1"/>
</dbReference>
<dbReference type="Gene3D" id="3.30.1600.10">
    <property type="entry name" value="SIR2/SIRT2 'Small Domain"/>
    <property type="match status" value="1"/>
</dbReference>
<keyword evidence="4" id="KW-0479">Metal-binding</keyword>
<dbReference type="EMBL" id="JBHSMG010000001">
    <property type="protein sequence ID" value="MFC5501589.1"/>
    <property type="molecule type" value="Genomic_DNA"/>
</dbReference>
<feature type="binding site" evidence="4">
    <location>
        <position position="140"/>
    </location>
    <ligand>
        <name>Zn(2+)</name>
        <dbReference type="ChEBI" id="CHEBI:29105"/>
    </ligand>
</feature>
<keyword evidence="2" id="KW-0808">Transferase</keyword>
<dbReference type="Gene3D" id="3.40.50.1220">
    <property type="entry name" value="TPP-binding domain"/>
    <property type="match status" value="1"/>
</dbReference>
<feature type="binding site" evidence="4">
    <location>
        <position position="137"/>
    </location>
    <ligand>
        <name>Zn(2+)</name>
        <dbReference type="ChEBI" id="CHEBI:29105"/>
    </ligand>
</feature>
<protein>
    <recommendedName>
        <fullName evidence="1">protein acetyllysine N-acetyltransferase</fullName>
        <ecNumber evidence="1">2.3.1.286</ecNumber>
    </recommendedName>
</protein>
<dbReference type="EC" id="2.3.1.286" evidence="1"/>
<evidence type="ECO:0000313" key="7">
    <source>
        <dbReference type="Proteomes" id="UP001596039"/>
    </source>
</evidence>
<sequence length="283" mass="30326">MTAVTSNTVSDARLEPLIDQAVELLEGRTVAVLTGAGVSTDSGIPDYRGEGAPVRTPMTFDHFLADERGRQRYWAGSHLGWRHFSDAEPNAGHRALAALELSGVVNGIVTQNVDGLHLRAGSRRVVDIHGSLDRVRCLHCGQTFARADIAERMSRDNPWLDAPEGVQLAPDGDVDVAASDRMVVPACTVCGGILKPEVVFFGEFVPTEKFEEARALLRAADALLIAGSSLVVNSGIRLLDQAAKRRLPVVIVNRGVTKGDPRASLKIDAGTSEVLVSLHERLG</sequence>
<dbReference type="InterPro" id="IPR003000">
    <property type="entry name" value="Sirtuin"/>
</dbReference>
<evidence type="ECO:0000256" key="4">
    <source>
        <dbReference type="PROSITE-ProRule" id="PRU00236"/>
    </source>
</evidence>
<evidence type="ECO:0000256" key="2">
    <source>
        <dbReference type="ARBA" id="ARBA00022679"/>
    </source>
</evidence>
<reference evidence="7" key="1">
    <citation type="journal article" date="2019" name="Int. J. Syst. Evol. Microbiol.">
        <title>The Global Catalogue of Microorganisms (GCM) 10K type strain sequencing project: providing services to taxonomists for standard genome sequencing and annotation.</title>
        <authorList>
            <consortium name="The Broad Institute Genomics Platform"/>
            <consortium name="The Broad Institute Genome Sequencing Center for Infectious Disease"/>
            <person name="Wu L."/>
            <person name="Ma J."/>
        </authorList>
    </citation>
    <scope>NUCLEOTIDE SEQUENCE [LARGE SCALE GENOMIC DNA]</scope>
    <source>
        <strain evidence="7">CGMCC 4.6997</strain>
    </source>
</reference>
<proteinExistence type="predicted"/>
<dbReference type="NCBIfam" id="NF003738">
    <property type="entry name" value="PRK05333.1"/>
    <property type="match status" value="1"/>
</dbReference>
<dbReference type="InterPro" id="IPR026591">
    <property type="entry name" value="Sirtuin_cat_small_dom_sf"/>
</dbReference>
<name>A0ABW0NP77_9MICO</name>
<dbReference type="InterPro" id="IPR026590">
    <property type="entry name" value="Ssirtuin_cat_dom"/>
</dbReference>
<keyword evidence="7" id="KW-1185">Reference proteome</keyword>
<comment type="caution">
    <text evidence="6">The sequence shown here is derived from an EMBL/GenBank/DDBJ whole genome shotgun (WGS) entry which is preliminary data.</text>
</comment>
<feature type="binding site" evidence="4">
    <location>
        <position position="190"/>
    </location>
    <ligand>
        <name>Zn(2+)</name>
        <dbReference type="ChEBI" id="CHEBI:29105"/>
    </ligand>
</feature>
<dbReference type="PANTHER" id="PTHR11085">
    <property type="entry name" value="NAD-DEPENDENT PROTEIN DEACYLASE SIRTUIN-5, MITOCHONDRIAL-RELATED"/>
    <property type="match status" value="1"/>
</dbReference>
<dbReference type="InterPro" id="IPR050134">
    <property type="entry name" value="NAD-dep_sirtuin_deacylases"/>
</dbReference>
<evidence type="ECO:0000256" key="1">
    <source>
        <dbReference type="ARBA" id="ARBA00012928"/>
    </source>
</evidence>
<dbReference type="RefSeq" id="WP_386739171.1">
    <property type="nucleotide sequence ID" value="NZ_JBHSMG010000001.1"/>
</dbReference>
<gene>
    <name evidence="6" type="ORF">ACFPJ4_04955</name>
</gene>
<keyword evidence="3" id="KW-0520">NAD</keyword>
<accession>A0ABW0NP77</accession>
<evidence type="ECO:0000256" key="3">
    <source>
        <dbReference type="ARBA" id="ARBA00023027"/>
    </source>
</evidence>
<dbReference type="PANTHER" id="PTHR11085:SF10">
    <property type="entry name" value="NAD-DEPENDENT PROTEIN DEACYLASE SIRTUIN-5, MITOCHONDRIAL-RELATED"/>
    <property type="match status" value="1"/>
</dbReference>
<feature type="active site" description="Proton acceptor" evidence="4">
    <location>
        <position position="129"/>
    </location>
</feature>
<feature type="domain" description="Deacetylase sirtuin-type" evidence="5">
    <location>
        <begin position="11"/>
        <end position="283"/>
    </location>
</feature>
<evidence type="ECO:0000259" key="5">
    <source>
        <dbReference type="PROSITE" id="PS50305"/>
    </source>
</evidence>
<evidence type="ECO:0000313" key="6">
    <source>
        <dbReference type="EMBL" id="MFC5501589.1"/>
    </source>
</evidence>
<dbReference type="InterPro" id="IPR029035">
    <property type="entry name" value="DHS-like_NAD/FAD-binding_dom"/>
</dbReference>
<organism evidence="6 7">
    <name type="scientific">Lysinimonas soli</name>
    <dbReference type="NCBI Taxonomy" id="1074233"/>
    <lineage>
        <taxon>Bacteria</taxon>
        <taxon>Bacillati</taxon>
        <taxon>Actinomycetota</taxon>
        <taxon>Actinomycetes</taxon>
        <taxon>Micrococcales</taxon>
        <taxon>Microbacteriaceae</taxon>
        <taxon>Lysinimonas</taxon>
    </lineage>
</organism>
<keyword evidence="4" id="KW-0862">Zinc</keyword>
<dbReference type="PROSITE" id="PS50305">
    <property type="entry name" value="SIRTUIN"/>
    <property type="match status" value="1"/>
</dbReference>
<dbReference type="Pfam" id="PF02146">
    <property type="entry name" value="SIR2"/>
    <property type="match status" value="1"/>
</dbReference>
<feature type="binding site" evidence="4">
    <location>
        <position position="187"/>
    </location>
    <ligand>
        <name>Zn(2+)</name>
        <dbReference type="ChEBI" id="CHEBI:29105"/>
    </ligand>
</feature>
<dbReference type="Proteomes" id="UP001596039">
    <property type="component" value="Unassembled WGS sequence"/>
</dbReference>